<evidence type="ECO:0000256" key="1">
    <source>
        <dbReference type="SAM" id="MobiDB-lite"/>
    </source>
</evidence>
<name>A0ABX5MHU7_9BURK</name>
<dbReference type="GeneID" id="61306551"/>
<organism evidence="2 3">
    <name type="scientific">Paraburkholderia tropica</name>
    <dbReference type="NCBI Taxonomy" id="92647"/>
    <lineage>
        <taxon>Bacteria</taxon>
        <taxon>Pseudomonadati</taxon>
        <taxon>Pseudomonadota</taxon>
        <taxon>Betaproteobacteria</taxon>
        <taxon>Burkholderiales</taxon>
        <taxon>Burkholderiaceae</taxon>
        <taxon>Paraburkholderia</taxon>
    </lineage>
</organism>
<evidence type="ECO:0000313" key="3">
    <source>
        <dbReference type="Proteomes" id="UP000247515"/>
    </source>
</evidence>
<gene>
    <name evidence="2" type="ORF">C7400_11958</name>
</gene>
<feature type="region of interest" description="Disordered" evidence="1">
    <location>
        <begin position="1"/>
        <end position="30"/>
    </location>
</feature>
<dbReference type="InterPro" id="IPR047706">
    <property type="entry name" value="BCAM0308-like"/>
</dbReference>
<comment type="caution">
    <text evidence="2">The sequence shown here is derived from an EMBL/GenBank/DDBJ whole genome shotgun (WGS) entry which is preliminary data.</text>
</comment>
<reference evidence="2 3" key="1">
    <citation type="submission" date="2018-05" db="EMBL/GenBank/DDBJ databases">
        <title>Genomic Encyclopedia of Type Strains, Phase IV (KMG-V): Genome sequencing to study the core and pangenomes of soil and plant-associated prokaryotes.</title>
        <authorList>
            <person name="Whitman W."/>
        </authorList>
    </citation>
    <scope>NUCLEOTIDE SEQUENCE [LARGE SCALE GENOMIC DNA]</scope>
    <source>
        <strain evidence="2 3">SIr-6563</strain>
    </source>
</reference>
<dbReference type="Proteomes" id="UP000247515">
    <property type="component" value="Unassembled WGS sequence"/>
</dbReference>
<protein>
    <recommendedName>
        <fullName evidence="4">Glutamyl-tRNA amidotransferase</fullName>
    </recommendedName>
</protein>
<keyword evidence="3" id="KW-1185">Reference proteome</keyword>
<dbReference type="RefSeq" id="WP_110328663.1">
    <property type="nucleotide sequence ID" value="NZ_CAJMXV010000020.1"/>
</dbReference>
<sequence length="171" mass="19345">MNPIRNESAATGMRRDKRLQPHTNDSYRAPARVMSGTGCRECGAIYENGRWIWSASAEVTRQLLCPACRRIQDHAPAGELWLKSCDYLNAHLDQVVALLSREARNEAGLHALERIMDIQVQSDGVRVSTTGPHVLRKLAAAMLRAHHGRLSIEYRDGERLLRARWSHESRP</sequence>
<dbReference type="EMBL" id="QJJV01000019">
    <property type="protein sequence ID" value="PXX11491.1"/>
    <property type="molecule type" value="Genomic_DNA"/>
</dbReference>
<evidence type="ECO:0008006" key="4">
    <source>
        <dbReference type="Google" id="ProtNLM"/>
    </source>
</evidence>
<accession>A0ABX5MHU7</accession>
<dbReference type="NCBIfam" id="NF040826">
    <property type="entry name" value="lxa_BCAM0308"/>
    <property type="match status" value="1"/>
</dbReference>
<evidence type="ECO:0000313" key="2">
    <source>
        <dbReference type="EMBL" id="PXX11491.1"/>
    </source>
</evidence>
<proteinExistence type="predicted"/>